<evidence type="ECO:0000256" key="1">
    <source>
        <dbReference type="SAM" id="SignalP"/>
    </source>
</evidence>
<gene>
    <name evidence="2" type="ORF">MKW98_024422</name>
</gene>
<evidence type="ECO:0000313" key="2">
    <source>
        <dbReference type="EMBL" id="KAI3928821.1"/>
    </source>
</evidence>
<keyword evidence="1" id="KW-0732">Signal</keyword>
<reference evidence="2" key="1">
    <citation type="submission" date="2022-04" db="EMBL/GenBank/DDBJ databases">
        <title>A functionally conserved STORR gene fusion in Papaver species that diverged 16.8 million years ago.</title>
        <authorList>
            <person name="Catania T."/>
        </authorList>
    </citation>
    <scope>NUCLEOTIDE SEQUENCE</scope>
    <source>
        <strain evidence="2">S-188037</strain>
    </source>
</reference>
<dbReference type="EMBL" id="JAJJMB010007708">
    <property type="protein sequence ID" value="KAI3928821.1"/>
    <property type="molecule type" value="Genomic_DNA"/>
</dbReference>
<feature type="signal peptide" evidence="1">
    <location>
        <begin position="1"/>
        <end position="26"/>
    </location>
</feature>
<keyword evidence="3" id="KW-1185">Reference proteome</keyword>
<organism evidence="2 3">
    <name type="scientific">Papaver atlanticum</name>
    <dbReference type="NCBI Taxonomy" id="357466"/>
    <lineage>
        <taxon>Eukaryota</taxon>
        <taxon>Viridiplantae</taxon>
        <taxon>Streptophyta</taxon>
        <taxon>Embryophyta</taxon>
        <taxon>Tracheophyta</taxon>
        <taxon>Spermatophyta</taxon>
        <taxon>Magnoliopsida</taxon>
        <taxon>Ranunculales</taxon>
        <taxon>Papaveraceae</taxon>
        <taxon>Papaveroideae</taxon>
        <taxon>Papaver</taxon>
    </lineage>
</organism>
<dbReference type="Proteomes" id="UP001202328">
    <property type="component" value="Unassembled WGS sequence"/>
</dbReference>
<name>A0AAD4XP39_9MAGN</name>
<proteinExistence type="predicted"/>
<comment type="caution">
    <text evidence="2">The sequence shown here is derived from an EMBL/GenBank/DDBJ whole genome shotgun (WGS) entry which is preliminary data.</text>
</comment>
<sequence>MTVCGSSIGRILKLVLIILSGGEILSLEEIFPPCIKTLSRSISLAREKPLNSRTCFKLTSHPQTNRF</sequence>
<accession>A0AAD4XP39</accession>
<dbReference type="AlphaFoldDB" id="A0AAD4XP39"/>
<protein>
    <submittedName>
        <fullName evidence="2">Uncharacterized protein</fullName>
    </submittedName>
</protein>
<feature type="chain" id="PRO_5041918842" evidence="1">
    <location>
        <begin position="27"/>
        <end position="67"/>
    </location>
</feature>
<evidence type="ECO:0000313" key="3">
    <source>
        <dbReference type="Proteomes" id="UP001202328"/>
    </source>
</evidence>